<comment type="similarity">
    <text evidence="6">Belongs to the membrane-bound acyltransferase family. HHAT subfamily.</text>
</comment>
<dbReference type="PANTHER" id="PTHR13285">
    <property type="entry name" value="ACYLTRANSFERASE"/>
    <property type="match status" value="1"/>
</dbReference>
<dbReference type="InterPro" id="IPR051085">
    <property type="entry name" value="MB_O-acyltransferase"/>
</dbReference>
<name>A0A3L8SRQ7_CHLGU</name>
<dbReference type="PANTHER" id="PTHR13285:SF20">
    <property type="entry name" value="PROTEIN-CYSTEINE N-PALMITOYLTRANSFERASE HHAT"/>
    <property type="match status" value="1"/>
</dbReference>
<accession>A0A3L8SRQ7</accession>
<dbReference type="GO" id="GO:0005789">
    <property type="term" value="C:endoplasmic reticulum membrane"/>
    <property type="evidence" value="ECO:0007669"/>
    <property type="project" value="UniProtKB-SubCell"/>
</dbReference>
<keyword evidence="2 7" id="KW-0812">Transmembrane</keyword>
<evidence type="ECO:0000256" key="5">
    <source>
        <dbReference type="ARBA" id="ARBA00023136"/>
    </source>
</evidence>
<dbReference type="InterPro" id="IPR004299">
    <property type="entry name" value="MBOAT_fam"/>
</dbReference>
<dbReference type="STRING" id="44316.ENSEGOP00005003087"/>
<organism evidence="8 9">
    <name type="scientific">Chloebia gouldiae</name>
    <name type="common">Gouldian finch</name>
    <name type="synonym">Erythrura gouldiae</name>
    <dbReference type="NCBI Taxonomy" id="44316"/>
    <lineage>
        <taxon>Eukaryota</taxon>
        <taxon>Metazoa</taxon>
        <taxon>Chordata</taxon>
        <taxon>Craniata</taxon>
        <taxon>Vertebrata</taxon>
        <taxon>Euteleostomi</taxon>
        <taxon>Archelosauria</taxon>
        <taxon>Archosauria</taxon>
        <taxon>Dinosauria</taxon>
        <taxon>Saurischia</taxon>
        <taxon>Theropoda</taxon>
        <taxon>Coelurosauria</taxon>
        <taxon>Aves</taxon>
        <taxon>Neognathae</taxon>
        <taxon>Neoaves</taxon>
        <taxon>Telluraves</taxon>
        <taxon>Australaves</taxon>
        <taxon>Passeriformes</taxon>
        <taxon>Passeroidea</taxon>
        <taxon>Passeridae</taxon>
        <taxon>Chloebia</taxon>
    </lineage>
</organism>
<protein>
    <recommendedName>
        <fullName evidence="10">Protein-cysteine N-palmitoyltransferase HHAT</fullName>
    </recommendedName>
</protein>
<evidence type="ECO:0000256" key="2">
    <source>
        <dbReference type="ARBA" id="ARBA00022692"/>
    </source>
</evidence>
<keyword evidence="9" id="KW-1185">Reference proteome</keyword>
<evidence type="ECO:0000256" key="7">
    <source>
        <dbReference type="SAM" id="Phobius"/>
    </source>
</evidence>
<keyword evidence="4 7" id="KW-1133">Transmembrane helix</keyword>
<reference evidence="8 9" key="1">
    <citation type="journal article" date="2018" name="Proc. R. Soc. B">
        <title>A non-coding region near Follistatin controls head colour polymorphism in the Gouldian finch.</title>
        <authorList>
            <person name="Toomey M.B."/>
            <person name="Marques C.I."/>
            <person name="Andrade P."/>
            <person name="Araujo P.M."/>
            <person name="Sabatino S."/>
            <person name="Gazda M.A."/>
            <person name="Afonso S."/>
            <person name="Lopes R.J."/>
            <person name="Corbo J.C."/>
            <person name="Carneiro M."/>
        </authorList>
    </citation>
    <scope>NUCLEOTIDE SEQUENCE [LARGE SCALE GENOMIC DNA]</scope>
    <source>
        <strain evidence="8">Red01</strain>
        <tissue evidence="8">Muscle</tissue>
    </source>
</reference>
<evidence type="ECO:0000256" key="6">
    <source>
        <dbReference type="ARBA" id="ARBA00038268"/>
    </source>
</evidence>
<keyword evidence="3" id="KW-0256">Endoplasmic reticulum</keyword>
<comment type="caution">
    <text evidence="8">The sequence shown here is derived from an EMBL/GenBank/DDBJ whole genome shotgun (WGS) entry which is preliminary data.</text>
</comment>
<evidence type="ECO:0000256" key="4">
    <source>
        <dbReference type="ARBA" id="ARBA00022989"/>
    </source>
</evidence>
<dbReference type="EMBL" id="QUSF01000008">
    <property type="protein sequence ID" value="RLW07111.1"/>
    <property type="molecule type" value="Genomic_DNA"/>
</dbReference>
<dbReference type="Proteomes" id="UP000276834">
    <property type="component" value="Unassembled WGS sequence"/>
</dbReference>
<sequence>MLLPAWELCLYGLLTVGSHLYAFYEAHQVSRKYEAAMDRRFGLDPGTLFQGLKKDPMDFEWSYWVEWGRERILWLLAGHLLVSQMSRLLVEKRKWYDTENEYYLLLFTMSVRCLFITSFSLEYCWHAPTQKSSHSFPWMLAYVFYYPTFHNGPLVNFDEFSKQMRRQEAFSLKTNLSILIVGIIRIFFWWCLAELMIHLMYIHALYSSALPLESASYWALGHLFVKCDSENADIGRSIACISLMRHHIYPGDSAPSPYLGSSEQSFTSIWQG</sequence>
<feature type="transmembrane region" description="Helical" evidence="7">
    <location>
        <begin position="102"/>
        <end position="121"/>
    </location>
</feature>
<feature type="transmembrane region" description="Helical" evidence="7">
    <location>
        <begin position="136"/>
        <end position="155"/>
    </location>
</feature>
<evidence type="ECO:0008006" key="10">
    <source>
        <dbReference type="Google" id="ProtNLM"/>
    </source>
</evidence>
<dbReference type="Pfam" id="PF03062">
    <property type="entry name" value="MBOAT"/>
    <property type="match status" value="1"/>
</dbReference>
<keyword evidence="5 7" id="KW-0472">Membrane</keyword>
<evidence type="ECO:0000256" key="1">
    <source>
        <dbReference type="ARBA" id="ARBA00004477"/>
    </source>
</evidence>
<dbReference type="AlphaFoldDB" id="A0A3L8SRQ7"/>
<comment type="subcellular location">
    <subcellularLocation>
        <location evidence="1">Endoplasmic reticulum membrane</location>
        <topology evidence="1">Multi-pass membrane protein</topology>
    </subcellularLocation>
</comment>
<evidence type="ECO:0000313" key="9">
    <source>
        <dbReference type="Proteomes" id="UP000276834"/>
    </source>
</evidence>
<gene>
    <name evidence="8" type="ORF">DV515_00004052</name>
</gene>
<evidence type="ECO:0000256" key="3">
    <source>
        <dbReference type="ARBA" id="ARBA00022824"/>
    </source>
</evidence>
<evidence type="ECO:0000313" key="8">
    <source>
        <dbReference type="EMBL" id="RLW07111.1"/>
    </source>
</evidence>
<dbReference type="GO" id="GO:0016409">
    <property type="term" value="F:palmitoyltransferase activity"/>
    <property type="evidence" value="ECO:0007669"/>
    <property type="project" value="TreeGrafter"/>
</dbReference>
<dbReference type="OrthoDB" id="420606at2759"/>
<feature type="transmembrane region" description="Helical" evidence="7">
    <location>
        <begin position="176"/>
        <end position="201"/>
    </location>
</feature>
<proteinExistence type="inferred from homology"/>